<dbReference type="Proteomes" id="UP000469011">
    <property type="component" value="Unassembled WGS sequence"/>
</dbReference>
<reference evidence="2 3" key="1">
    <citation type="submission" date="2020-01" db="EMBL/GenBank/DDBJ databases">
        <title>Jiella pacifica sp. nov.</title>
        <authorList>
            <person name="Xue Z."/>
            <person name="Zhu S."/>
            <person name="Chen J."/>
            <person name="Yang J."/>
        </authorList>
    </citation>
    <scope>NUCLEOTIDE SEQUENCE [LARGE SCALE GENOMIC DNA]</scope>
    <source>
        <strain evidence="2 3">40Bstr34</strain>
    </source>
</reference>
<organism evidence="2 3">
    <name type="scientific">Jiella pacifica</name>
    <dbReference type="NCBI Taxonomy" id="2696469"/>
    <lineage>
        <taxon>Bacteria</taxon>
        <taxon>Pseudomonadati</taxon>
        <taxon>Pseudomonadota</taxon>
        <taxon>Alphaproteobacteria</taxon>
        <taxon>Hyphomicrobiales</taxon>
        <taxon>Aurantimonadaceae</taxon>
        <taxon>Jiella</taxon>
    </lineage>
</organism>
<accession>A0A6N9TA35</accession>
<proteinExistence type="predicted"/>
<protein>
    <submittedName>
        <fullName evidence="2">Type II toxin-antitoxin system ParD family antitoxin</fullName>
    </submittedName>
</protein>
<name>A0A6N9TA35_9HYPH</name>
<dbReference type="EMBL" id="JAAAMG010000029">
    <property type="protein sequence ID" value="NDW07412.1"/>
    <property type="molecule type" value="Genomic_DNA"/>
</dbReference>
<dbReference type="RefSeq" id="WP_163465870.1">
    <property type="nucleotide sequence ID" value="NZ_JAAAMG010000029.1"/>
</dbReference>
<evidence type="ECO:0000313" key="3">
    <source>
        <dbReference type="Proteomes" id="UP000469011"/>
    </source>
</evidence>
<sequence>MATMTLSLPEPVQEWVEAKAESAGFDDVESYLLDLIRRDQEQVATTAELQRIVDDALKSGISDKSPNELLMEARRRAGQPPSHDL</sequence>
<evidence type="ECO:0000256" key="1">
    <source>
        <dbReference type="SAM" id="MobiDB-lite"/>
    </source>
</evidence>
<feature type="region of interest" description="Disordered" evidence="1">
    <location>
        <begin position="59"/>
        <end position="85"/>
    </location>
</feature>
<comment type="caution">
    <text evidence="2">The sequence shown here is derived from an EMBL/GenBank/DDBJ whole genome shotgun (WGS) entry which is preliminary data.</text>
</comment>
<gene>
    <name evidence="2" type="ORF">GTK09_23630</name>
</gene>
<dbReference type="AlphaFoldDB" id="A0A6N9TA35"/>
<keyword evidence="3" id="KW-1185">Reference proteome</keyword>
<evidence type="ECO:0000313" key="2">
    <source>
        <dbReference type="EMBL" id="NDW07412.1"/>
    </source>
</evidence>